<evidence type="ECO:0000313" key="3">
    <source>
        <dbReference type="EMBL" id="MBC5680246.1"/>
    </source>
</evidence>
<dbReference type="Proteomes" id="UP000628463">
    <property type="component" value="Unassembled WGS sequence"/>
</dbReference>
<feature type="domain" description="Phosphodiester glycosidase" evidence="2">
    <location>
        <begin position="160"/>
        <end position="357"/>
    </location>
</feature>
<proteinExistence type="predicted"/>
<keyword evidence="3" id="KW-0378">Hydrolase</keyword>
<keyword evidence="1" id="KW-0812">Transmembrane</keyword>
<dbReference type="PANTHER" id="PTHR40446:SF2">
    <property type="entry name" value="N-ACETYLGLUCOSAMINE-1-PHOSPHODIESTER ALPHA-N-ACETYLGLUCOSAMINIDASE"/>
    <property type="match status" value="1"/>
</dbReference>
<reference evidence="3 4" key="1">
    <citation type="submission" date="2020-08" db="EMBL/GenBank/DDBJ databases">
        <title>Genome public.</title>
        <authorList>
            <person name="Liu C."/>
            <person name="Sun Q."/>
        </authorList>
    </citation>
    <scope>NUCLEOTIDE SEQUENCE [LARGE SCALE GENOMIC DNA]</scope>
    <source>
        <strain evidence="3 4">NSJ-43</strain>
    </source>
</reference>
<sequence length="359" mass="38499">MKKKIARNIVRVLLVILVTVIMLVGTLFFMIKRICSNSAPSARNLFISTVLESGQMKFLASWFCTDDQINEVINANKMETLDSDIDTSLINISASDESVKDNNEEAEQFDENGIRMVEISGRSFFGKMLIIKDTSQVKVGTTYPWGDYGKELDQIVSGAGAVAGVNGGLYVSSGNRGGSPLGIVVQDGNITYNSPSSLTGLYLIGLNKDNLLVIKDIDGMSAADFEKYVAEAGIRDAVAFQEESSDANNHFVSLIINNEARALKGQGSGANPRTVIGQRADGAILLLVTDGRGASGHLGATASDLISVMQEYGAVNAANLDGGSSSTMVYNGSYEMTSVTFYYQNSSWKLPTAFVVMPK</sequence>
<evidence type="ECO:0000259" key="2">
    <source>
        <dbReference type="Pfam" id="PF09992"/>
    </source>
</evidence>
<dbReference type="PANTHER" id="PTHR40446">
    <property type="entry name" value="N-ACETYLGLUCOSAMINE-1-PHOSPHODIESTER ALPHA-N-ACETYLGLUCOSAMINIDASE"/>
    <property type="match status" value="1"/>
</dbReference>
<gene>
    <name evidence="3" type="ORF">H8S01_04620</name>
</gene>
<protein>
    <submittedName>
        <fullName evidence="3">Phosphodiester glycosidase family protein</fullName>
    </submittedName>
</protein>
<dbReference type="RefSeq" id="WP_186836354.1">
    <property type="nucleotide sequence ID" value="NZ_JACOPD010000003.1"/>
</dbReference>
<keyword evidence="1" id="KW-1133">Transmembrane helix</keyword>
<accession>A0ABR7FYJ5</accession>
<dbReference type="InterPro" id="IPR018711">
    <property type="entry name" value="NAGPA"/>
</dbReference>
<evidence type="ECO:0000256" key="1">
    <source>
        <dbReference type="SAM" id="Phobius"/>
    </source>
</evidence>
<keyword evidence="3" id="KW-0326">Glycosidase</keyword>
<dbReference type="Pfam" id="PF09992">
    <property type="entry name" value="NAGPA"/>
    <property type="match status" value="1"/>
</dbReference>
<organism evidence="3 4">
    <name type="scientific">Lachnospira hominis</name>
    <name type="common">ex Liu et al. 2021</name>
    <dbReference type="NCBI Taxonomy" id="2763051"/>
    <lineage>
        <taxon>Bacteria</taxon>
        <taxon>Bacillati</taxon>
        <taxon>Bacillota</taxon>
        <taxon>Clostridia</taxon>
        <taxon>Lachnospirales</taxon>
        <taxon>Lachnospiraceae</taxon>
        <taxon>Lachnospira</taxon>
    </lineage>
</organism>
<feature type="transmembrane region" description="Helical" evidence="1">
    <location>
        <begin position="12"/>
        <end position="31"/>
    </location>
</feature>
<evidence type="ECO:0000313" key="4">
    <source>
        <dbReference type="Proteomes" id="UP000628463"/>
    </source>
</evidence>
<name>A0ABR7FYJ5_9FIRM</name>
<comment type="caution">
    <text evidence="3">The sequence shown here is derived from an EMBL/GenBank/DDBJ whole genome shotgun (WGS) entry which is preliminary data.</text>
</comment>
<dbReference type="EMBL" id="JACOPD010000003">
    <property type="protein sequence ID" value="MBC5680246.1"/>
    <property type="molecule type" value="Genomic_DNA"/>
</dbReference>
<keyword evidence="4" id="KW-1185">Reference proteome</keyword>
<dbReference type="GO" id="GO:0016798">
    <property type="term" value="F:hydrolase activity, acting on glycosyl bonds"/>
    <property type="evidence" value="ECO:0007669"/>
    <property type="project" value="UniProtKB-KW"/>
</dbReference>
<keyword evidence="1" id="KW-0472">Membrane</keyword>